<dbReference type="SUPFAM" id="SSF53756">
    <property type="entry name" value="UDP-Glycosyltransferase/glycogen phosphorylase"/>
    <property type="match status" value="1"/>
</dbReference>
<dbReference type="PANTHER" id="PTHR45947:SF3">
    <property type="entry name" value="SULFOQUINOVOSYL TRANSFERASE SQD2"/>
    <property type="match status" value="1"/>
</dbReference>
<dbReference type="AlphaFoldDB" id="A0A1M6KR84"/>
<dbReference type="InterPro" id="IPR050194">
    <property type="entry name" value="Glycosyltransferase_grp1"/>
</dbReference>
<gene>
    <name evidence="2" type="ORF">SAMN04488513_106166</name>
</gene>
<dbReference type="EMBL" id="FQYU01000006">
    <property type="protein sequence ID" value="SHJ61442.1"/>
    <property type="molecule type" value="Genomic_DNA"/>
</dbReference>
<dbReference type="CDD" id="cd03801">
    <property type="entry name" value="GT4_PimA-like"/>
    <property type="match status" value="1"/>
</dbReference>
<keyword evidence="3" id="KW-1185">Reference proteome</keyword>
<accession>A0A1M6KR84</accession>
<reference evidence="3" key="1">
    <citation type="submission" date="2016-11" db="EMBL/GenBank/DDBJ databases">
        <authorList>
            <person name="Varghese N."/>
            <person name="Submissions S."/>
        </authorList>
    </citation>
    <scope>NUCLEOTIDE SEQUENCE [LARGE SCALE GENOMIC DNA]</scope>
    <source>
        <strain evidence="3">DSM 19858</strain>
    </source>
</reference>
<protein>
    <submittedName>
        <fullName evidence="2">Glycosyl transferases group 1</fullName>
    </submittedName>
</protein>
<sequence length="367" mass="41480">MVFHPALAPYRIDFFNALAANFDATFYFTNANLLDQQFDQDRLRGQCEFKFNLLEKGFQIGGRQVRLGIRKIIKRETPDVIICSEYSQITMSVLMLRYTMRLSYKVFTISDDSIALSIERKGIRKFLRDQASKSIDAIIFPSDAVGEWYRQNVNGKTKLLTLPIIHDNGVFRSKLAESLPQAQNYLHKFQLMNKKVFLFVGRLVDIKNVDFLIRAFAKSGVGEETVLVVVGSGPEEKNLKNRARSLRLENVCLFPGRFEGNDLFAWYTIADCLVLPSYQEPYGVVVNEALLAGCKVLCSNRAGSSDLVNAKNGYLFDPFEVDELSSLIAKVDNGLIPKKQLSGLRPDLMRFSLKDSIANIIKGIETS</sequence>
<feature type="domain" description="Glycosyl transferase family 1" evidence="1">
    <location>
        <begin position="192"/>
        <end position="331"/>
    </location>
</feature>
<evidence type="ECO:0000259" key="1">
    <source>
        <dbReference type="Pfam" id="PF00534"/>
    </source>
</evidence>
<dbReference type="Pfam" id="PF00534">
    <property type="entry name" value="Glycos_transf_1"/>
    <property type="match status" value="1"/>
</dbReference>
<proteinExistence type="predicted"/>
<dbReference type="Gene3D" id="3.40.50.2000">
    <property type="entry name" value="Glycogen Phosphorylase B"/>
    <property type="match status" value="2"/>
</dbReference>
<evidence type="ECO:0000313" key="2">
    <source>
        <dbReference type="EMBL" id="SHJ61442.1"/>
    </source>
</evidence>
<evidence type="ECO:0000313" key="3">
    <source>
        <dbReference type="Proteomes" id="UP000184543"/>
    </source>
</evidence>
<dbReference type="STRING" id="192903.SAMN04488513_106166"/>
<dbReference type="GO" id="GO:0016757">
    <property type="term" value="F:glycosyltransferase activity"/>
    <property type="evidence" value="ECO:0007669"/>
    <property type="project" value="InterPro"/>
</dbReference>
<dbReference type="PANTHER" id="PTHR45947">
    <property type="entry name" value="SULFOQUINOVOSYL TRANSFERASE SQD2"/>
    <property type="match status" value="1"/>
</dbReference>
<dbReference type="Proteomes" id="UP000184543">
    <property type="component" value="Unassembled WGS sequence"/>
</dbReference>
<name>A0A1M6KR84_9FLAO</name>
<organism evidence="2 3">
    <name type="scientific">Pseudozobellia thermophila</name>
    <dbReference type="NCBI Taxonomy" id="192903"/>
    <lineage>
        <taxon>Bacteria</taxon>
        <taxon>Pseudomonadati</taxon>
        <taxon>Bacteroidota</taxon>
        <taxon>Flavobacteriia</taxon>
        <taxon>Flavobacteriales</taxon>
        <taxon>Flavobacteriaceae</taxon>
        <taxon>Pseudozobellia</taxon>
    </lineage>
</organism>
<keyword evidence="2" id="KW-0808">Transferase</keyword>
<dbReference type="InterPro" id="IPR001296">
    <property type="entry name" value="Glyco_trans_1"/>
</dbReference>